<dbReference type="PANTHER" id="PTHR46769">
    <property type="entry name" value="POLYCYSTIC KIDNEY AND HEPATIC DISEASE 1 (AUTOSOMAL RECESSIVE)-LIKE 1"/>
    <property type="match status" value="1"/>
</dbReference>
<evidence type="ECO:0000259" key="2">
    <source>
        <dbReference type="SMART" id="SM00429"/>
    </source>
</evidence>
<dbReference type="EMBL" id="QTJX01000002">
    <property type="protein sequence ID" value="RDY59332.1"/>
    <property type="molecule type" value="Genomic_DNA"/>
</dbReference>
<accession>A0A371JP73</accession>
<dbReference type="InterPro" id="IPR013783">
    <property type="entry name" value="Ig-like_fold"/>
</dbReference>
<reference evidence="3 4" key="1">
    <citation type="submission" date="2018-08" db="EMBL/GenBank/DDBJ databases">
        <title>Muricauda nanhaiensis sp. nov., isolated from seawater of the South China Sea.</title>
        <authorList>
            <person name="Dang Y."/>
        </authorList>
    </citation>
    <scope>NUCLEOTIDE SEQUENCE [LARGE SCALE GENOMIC DNA]</scope>
    <source>
        <strain evidence="3 4">SM1704</strain>
    </source>
</reference>
<evidence type="ECO:0000256" key="1">
    <source>
        <dbReference type="ARBA" id="ARBA00022729"/>
    </source>
</evidence>
<proteinExistence type="predicted"/>
<dbReference type="OrthoDB" id="996574at2"/>
<dbReference type="InterPro" id="IPR014756">
    <property type="entry name" value="Ig_E-set"/>
</dbReference>
<dbReference type="InterPro" id="IPR015915">
    <property type="entry name" value="Kelch-typ_b-propeller"/>
</dbReference>
<dbReference type="Pfam" id="PF24681">
    <property type="entry name" value="Kelch_KLHDC2_KLHL20_DRC7"/>
    <property type="match status" value="1"/>
</dbReference>
<feature type="domain" description="IPT/TIG" evidence="2">
    <location>
        <begin position="36"/>
        <end position="117"/>
    </location>
</feature>
<dbReference type="SUPFAM" id="SSF81296">
    <property type="entry name" value="E set domains"/>
    <property type="match status" value="4"/>
</dbReference>
<organism evidence="3 4">
    <name type="scientific">Flagellimonas nanhaiensis</name>
    <dbReference type="NCBI Taxonomy" id="2292706"/>
    <lineage>
        <taxon>Bacteria</taxon>
        <taxon>Pseudomonadati</taxon>
        <taxon>Bacteroidota</taxon>
        <taxon>Flavobacteriia</taxon>
        <taxon>Flavobacteriales</taxon>
        <taxon>Flavobacteriaceae</taxon>
        <taxon>Flagellimonas</taxon>
    </lineage>
</organism>
<dbReference type="CDD" id="cd00603">
    <property type="entry name" value="IPT_PCSR"/>
    <property type="match status" value="4"/>
</dbReference>
<feature type="domain" description="IPT/TIG" evidence="2">
    <location>
        <begin position="210"/>
        <end position="291"/>
    </location>
</feature>
<dbReference type="Pfam" id="PF01833">
    <property type="entry name" value="TIG"/>
    <property type="match status" value="4"/>
</dbReference>
<dbReference type="SMART" id="SM00429">
    <property type="entry name" value="IPT"/>
    <property type="match status" value="4"/>
</dbReference>
<dbReference type="Gene3D" id="2.60.40.10">
    <property type="entry name" value="Immunoglobulins"/>
    <property type="match status" value="4"/>
</dbReference>
<feature type="domain" description="IPT/TIG" evidence="2">
    <location>
        <begin position="123"/>
        <end position="204"/>
    </location>
</feature>
<dbReference type="InterPro" id="IPR052387">
    <property type="entry name" value="Fibrocystin"/>
</dbReference>
<sequence length="677" mass="71892">MKKHALTYASCILVTLLFVFCSKDDTKKPDVPESNPPTISSFTPSNGTVGTGVTIKGSNFSATASGNIVKFNGTKATVNTASATQLEVTVPSGATTGKISVEVDGEKATSEGTFTVTEPSANAPTITGFDPTEGTPGTTVEVSGTNFSTTMADNLVKFNGTTANVSAATATLLTVQVPNGAETGPITVTVDGETTQSSDDFTVNEPSANAPTITSFDPTEGTPGTTVEVSGINFSTTMADNLVKFNGTTANVSAATATLLTVQVPNGAETGPITVTVDGETTQSNEDFTVLVPPTISISGFAPDQENVGAEVVINGANFDLDPANNTVKFNGVDAEVTSANSTQLTVTVPEGATTGTITVTVGEQTGESTEEFTVGPWRKLADFPGEARRDGVMATLEDENGKLFIIAGLGFSFNGNTELDDIWLYNPETDEWTEQNGSFPGGKRYGPFSFTIDNKWFVGAGNDGQQKVNDCYRYNPLTKSWVVVATPATPPGLNGRTFTVNQKGYLFGGTNTAHFQEFDTNLNSWNDKNTIGNNPRIRPVSFVIDGIGYIATGYNNSDNVYYKDIHRYDPNLDSWSEMQSLDIGLERYGAIGFALNGKGYLGTGIIHSGTPKHFSDLFEYDPNSNSWSQKTSYPGAARYGASSTTLNNKAYVSFGETKFANEDRNDFWEYTPALDN</sequence>
<evidence type="ECO:0000313" key="4">
    <source>
        <dbReference type="Proteomes" id="UP000261828"/>
    </source>
</evidence>
<feature type="domain" description="IPT/TIG" evidence="2">
    <location>
        <begin position="293"/>
        <end position="376"/>
    </location>
</feature>
<gene>
    <name evidence="3" type="ORF">DX873_08015</name>
</gene>
<keyword evidence="4" id="KW-1185">Reference proteome</keyword>
<dbReference type="Gene3D" id="2.120.10.80">
    <property type="entry name" value="Kelch-type beta propeller"/>
    <property type="match status" value="1"/>
</dbReference>
<comment type="caution">
    <text evidence="3">The sequence shown here is derived from an EMBL/GenBank/DDBJ whole genome shotgun (WGS) entry which is preliminary data.</text>
</comment>
<dbReference type="InterPro" id="IPR002909">
    <property type="entry name" value="IPT_dom"/>
</dbReference>
<dbReference type="AlphaFoldDB" id="A0A371JP73"/>
<dbReference type="Proteomes" id="UP000261828">
    <property type="component" value="Unassembled WGS sequence"/>
</dbReference>
<protein>
    <recommendedName>
        <fullName evidence="2">IPT/TIG domain-containing protein</fullName>
    </recommendedName>
</protein>
<dbReference type="PANTHER" id="PTHR46769:SF2">
    <property type="entry name" value="FIBROCYSTIN-L ISOFORM 2 PRECURSOR-RELATED"/>
    <property type="match status" value="1"/>
</dbReference>
<dbReference type="RefSeq" id="WP_116183946.1">
    <property type="nucleotide sequence ID" value="NZ_QTJX01000002.1"/>
</dbReference>
<evidence type="ECO:0000313" key="3">
    <source>
        <dbReference type="EMBL" id="RDY59332.1"/>
    </source>
</evidence>
<name>A0A371JP73_9FLAO</name>
<keyword evidence="1" id="KW-0732">Signal</keyword>
<dbReference type="SUPFAM" id="SSF117281">
    <property type="entry name" value="Kelch motif"/>
    <property type="match status" value="1"/>
</dbReference>